<accession>A0A066WMN4</accession>
<dbReference type="Pfam" id="PF01975">
    <property type="entry name" value="SurE"/>
    <property type="match status" value="1"/>
</dbReference>
<evidence type="ECO:0000256" key="1">
    <source>
        <dbReference type="SAM" id="MobiDB-lite"/>
    </source>
</evidence>
<dbReference type="AlphaFoldDB" id="A0A066WMN4"/>
<dbReference type="SUPFAM" id="SSF64167">
    <property type="entry name" value="SurE-like"/>
    <property type="match status" value="1"/>
</dbReference>
<feature type="region of interest" description="Disordered" evidence="1">
    <location>
        <begin position="377"/>
        <end position="396"/>
    </location>
</feature>
<dbReference type="GO" id="GO:0000932">
    <property type="term" value="C:P-body"/>
    <property type="evidence" value="ECO:0007669"/>
    <property type="project" value="TreeGrafter"/>
</dbReference>
<sequence length="396" mass="43160">MRVLITGDDGPPSKSSPYVLGLYQAIREQLGWDVSVILPSTQKSWGGLQFSVHHPVNVWYYYPRADNADGSHPETESCWSSVRRPIDSSRGELAEWILLDASPATCANAGIFNQLFFSPANENDGYQSDGSSVGSLEPPPFDLVISGPNYGRNTGTSFALASGTVGAALAASLAKIKAISLSYGHFATLPGKFKEAQKKYAPSAPRALSTASTPAGTTDGKLVQNGPLMTYEAPKSLVKEAHDLAVKIIRRLWDEWEPEVGVYTVNIPIAWTIKEPRVVWTTMWRGEHGRLYMVEKEHTTESDNLPAGATDLTKRDVPAHVPSSAPQPQRRLRFGPDMQAMLAPSDLPEGTDIWALMEGWISVTRLRPAFAEVLTPAASNGSHAPEERAVGKPWRL</sequence>
<dbReference type="InterPro" id="IPR036523">
    <property type="entry name" value="SurE-like_sf"/>
</dbReference>
<dbReference type="GO" id="GO:0016787">
    <property type="term" value="F:hydrolase activity"/>
    <property type="evidence" value="ECO:0007669"/>
    <property type="project" value="InterPro"/>
</dbReference>
<comment type="caution">
    <text evidence="3">The sequence shown here is derived from an EMBL/GenBank/DDBJ whole genome shotgun (WGS) entry which is preliminary data.</text>
</comment>
<evidence type="ECO:0000259" key="2">
    <source>
        <dbReference type="Pfam" id="PF01975"/>
    </source>
</evidence>
<dbReference type="Proteomes" id="UP000027361">
    <property type="component" value="Unassembled WGS sequence"/>
</dbReference>
<name>A0A066WMN4_TILAU</name>
<feature type="domain" description="Survival protein SurE-like phosphatase/nucleotidase" evidence="2">
    <location>
        <begin position="3"/>
        <end position="286"/>
    </location>
</feature>
<dbReference type="STRING" id="1037660.A0A066WMN4"/>
<gene>
    <name evidence="3" type="ORF">K437DRAFT_232668</name>
</gene>
<reference evidence="3 4" key="1">
    <citation type="submission" date="2014-05" db="EMBL/GenBank/DDBJ databases">
        <title>Draft genome sequence of a rare smut relative, Tilletiaria anomala UBC 951.</title>
        <authorList>
            <consortium name="DOE Joint Genome Institute"/>
            <person name="Toome M."/>
            <person name="Kuo A."/>
            <person name="Henrissat B."/>
            <person name="Lipzen A."/>
            <person name="Tritt A."/>
            <person name="Yoshinaga Y."/>
            <person name="Zane M."/>
            <person name="Barry K."/>
            <person name="Grigoriev I.V."/>
            <person name="Spatafora J.W."/>
            <person name="Aimea M.C."/>
        </authorList>
    </citation>
    <scope>NUCLEOTIDE SEQUENCE [LARGE SCALE GENOMIC DNA]</scope>
    <source>
        <strain evidence="3 4">UBC 951</strain>
    </source>
</reference>
<dbReference type="GeneID" id="25262823"/>
<protein>
    <submittedName>
        <fullName evidence="3">Sure-like protein</fullName>
    </submittedName>
</protein>
<dbReference type="PANTHER" id="PTHR47551:SF1">
    <property type="entry name" value="TUBULIN--TYROSINE LIGASE PBY1-RELATED"/>
    <property type="match status" value="1"/>
</dbReference>
<dbReference type="Gene3D" id="3.40.1210.10">
    <property type="entry name" value="Survival protein SurE-like phosphatase/nucleotidase"/>
    <property type="match status" value="1"/>
</dbReference>
<dbReference type="OMA" id="PENDWVV"/>
<dbReference type="InterPro" id="IPR002828">
    <property type="entry name" value="SurE-like_Pase/nucleotidase"/>
</dbReference>
<dbReference type="RefSeq" id="XP_013245112.1">
    <property type="nucleotide sequence ID" value="XM_013389658.1"/>
</dbReference>
<dbReference type="InParanoid" id="A0A066WMN4"/>
<evidence type="ECO:0000313" key="4">
    <source>
        <dbReference type="Proteomes" id="UP000027361"/>
    </source>
</evidence>
<dbReference type="InterPro" id="IPR027746">
    <property type="entry name" value="TTL"/>
</dbReference>
<organism evidence="3 4">
    <name type="scientific">Tilletiaria anomala (strain ATCC 24038 / CBS 436.72 / UBC 951)</name>
    <dbReference type="NCBI Taxonomy" id="1037660"/>
    <lineage>
        <taxon>Eukaryota</taxon>
        <taxon>Fungi</taxon>
        <taxon>Dikarya</taxon>
        <taxon>Basidiomycota</taxon>
        <taxon>Ustilaginomycotina</taxon>
        <taxon>Exobasidiomycetes</taxon>
        <taxon>Georgefischeriales</taxon>
        <taxon>Tilletiariaceae</taxon>
        <taxon>Tilletiaria</taxon>
    </lineage>
</organism>
<dbReference type="PANTHER" id="PTHR47551">
    <property type="entry name" value="TUBULIN--TYROSINE LIGASE PBY1-RELATED"/>
    <property type="match status" value="1"/>
</dbReference>
<dbReference type="OrthoDB" id="202825at2759"/>
<dbReference type="HOGENOM" id="CLU_049222_2_0_1"/>
<dbReference type="EMBL" id="JMSN01000012">
    <property type="protein sequence ID" value="KDN52269.1"/>
    <property type="molecule type" value="Genomic_DNA"/>
</dbReference>
<evidence type="ECO:0000313" key="3">
    <source>
        <dbReference type="EMBL" id="KDN52269.1"/>
    </source>
</evidence>
<keyword evidence="4" id="KW-1185">Reference proteome</keyword>
<proteinExistence type="predicted"/>